<sequence length="430" mass="48131">MSGEKVLNSKLQTQLEQRERQKRLMQPPSPGMVNQLVDFGSNDTLSIATSRALTKGFLEQLDAHPNFIVGSTSTRIFEGTTHYLDDIERDLARFHKAEAGLFFNSGFDANVALWSTVPRPDDVVVHDEYIHASIHDGMRRGRAQTRSFAHNDLKDFRRALEALRDDQKGVKDGKSVVFVAVESFYSMDGDVVPIQEMLRISQEVLPQGNVVYAMDEAHSNGLIGRDGSGLVCHYGLEKEIGIRVHTCGKGLGSTGAVVLCSETMRMSMINYARNIVFSTAPSFVTVAAVRAGYELVASEEGEQVMQRRRRLQQNTRYFERMVTQHKQWAEVSKQGIIQIPGSENWGSGPFETPIFALITPGGEENELADHIRGNGYWVDSVHYPIVPKQLGRVRLTVHADNTKEQIERVVGVFMEWAGARVKKEGRRAKL</sequence>
<evidence type="ECO:0000313" key="2">
    <source>
        <dbReference type="Proteomes" id="UP000249057"/>
    </source>
</evidence>
<dbReference type="EMBL" id="KZ825373">
    <property type="protein sequence ID" value="RAH42557.1"/>
    <property type="molecule type" value="Genomic_DNA"/>
</dbReference>
<gene>
    <name evidence="1" type="ORF">BO95DRAFT_370730</name>
</gene>
<accession>A0ACD1G033</accession>
<evidence type="ECO:0000313" key="1">
    <source>
        <dbReference type="EMBL" id="RAH42557.1"/>
    </source>
</evidence>
<organism evidence="1 2">
    <name type="scientific">Aspergillus brunneoviolaceus CBS 621.78</name>
    <dbReference type="NCBI Taxonomy" id="1450534"/>
    <lineage>
        <taxon>Eukaryota</taxon>
        <taxon>Fungi</taxon>
        <taxon>Dikarya</taxon>
        <taxon>Ascomycota</taxon>
        <taxon>Pezizomycotina</taxon>
        <taxon>Eurotiomycetes</taxon>
        <taxon>Eurotiomycetidae</taxon>
        <taxon>Eurotiales</taxon>
        <taxon>Aspergillaceae</taxon>
        <taxon>Aspergillus</taxon>
        <taxon>Aspergillus subgen. Circumdati</taxon>
    </lineage>
</organism>
<name>A0ACD1G033_9EURO</name>
<keyword evidence="2" id="KW-1185">Reference proteome</keyword>
<proteinExistence type="predicted"/>
<reference evidence="1" key="1">
    <citation type="submission" date="2018-02" db="EMBL/GenBank/DDBJ databases">
        <title>The genomes of Aspergillus section Nigri reveals drivers in fungal speciation.</title>
        <authorList>
            <consortium name="DOE Joint Genome Institute"/>
            <person name="Vesth T.C."/>
            <person name="Nybo J."/>
            <person name="Theobald S."/>
            <person name="Brandl J."/>
            <person name="Frisvad J.C."/>
            <person name="Nielsen K.F."/>
            <person name="Lyhne E.K."/>
            <person name="Kogle M.E."/>
            <person name="Kuo A."/>
            <person name="Riley R."/>
            <person name="Clum A."/>
            <person name="Nolan M."/>
            <person name="Lipzen A."/>
            <person name="Salamov A."/>
            <person name="Henrissat B."/>
            <person name="Wiebenga A."/>
            <person name="De vries R.P."/>
            <person name="Grigoriev I.V."/>
            <person name="Mortensen U.H."/>
            <person name="Andersen M.R."/>
            <person name="Baker S.E."/>
        </authorList>
    </citation>
    <scope>NUCLEOTIDE SEQUENCE</scope>
    <source>
        <strain evidence="1">CBS 621.78</strain>
    </source>
</reference>
<keyword evidence="1" id="KW-0808">Transferase</keyword>
<protein>
    <submittedName>
        <fullName evidence="1">PLP-dependent transferase</fullName>
    </submittedName>
</protein>
<dbReference type="Proteomes" id="UP000249057">
    <property type="component" value="Unassembled WGS sequence"/>
</dbReference>